<reference evidence="2" key="1">
    <citation type="submission" date="2021-01" db="EMBL/GenBank/DDBJ databases">
        <title>Caligus Genome Assembly.</title>
        <authorList>
            <person name="Gallardo-Escarate C."/>
        </authorList>
    </citation>
    <scope>NUCLEOTIDE SEQUENCE [LARGE SCALE GENOMIC DNA]</scope>
</reference>
<proteinExistence type="predicted"/>
<sequence>VDHLMLIARMNGHSTDSIICSLTIAVYNGTASMLSMIKGRRVAALLSLTIKRNPSFVSGQYPPNNPPLRHEVASIIFTFGHEDHLFGPPRPGPPILIALELNFHEEPLLSLNSFVL</sequence>
<evidence type="ECO:0000313" key="2">
    <source>
        <dbReference type="Proteomes" id="UP000595437"/>
    </source>
</evidence>
<accession>A0A7T8QS49</accession>
<dbReference type="AlphaFoldDB" id="A0A7T8QS49"/>
<protein>
    <submittedName>
        <fullName evidence="1">LOC101846883</fullName>
    </submittedName>
</protein>
<organism evidence="1 2">
    <name type="scientific">Caligus rogercresseyi</name>
    <name type="common">Sea louse</name>
    <dbReference type="NCBI Taxonomy" id="217165"/>
    <lineage>
        <taxon>Eukaryota</taxon>
        <taxon>Metazoa</taxon>
        <taxon>Ecdysozoa</taxon>
        <taxon>Arthropoda</taxon>
        <taxon>Crustacea</taxon>
        <taxon>Multicrustacea</taxon>
        <taxon>Hexanauplia</taxon>
        <taxon>Copepoda</taxon>
        <taxon>Siphonostomatoida</taxon>
        <taxon>Caligidae</taxon>
        <taxon>Caligus</taxon>
    </lineage>
</organism>
<keyword evidence="2" id="KW-1185">Reference proteome</keyword>
<dbReference type="EMBL" id="CP045892">
    <property type="protein sequence ID" value="QQP53193.1"/>
    <property type="molecule type" value="Genomic_DNA"/>
</dbReference>
<name>A0A7T8QS49_CALRO</name>
<feature type="non-terminal residue" evidence="1">
    <location>
        <position position="1"/>
    </location>
</feature>
<dbReference type="Proteomes" id="UP000595437">
    <property type="component" value="Chromosome 3"/>
</dbReference>
<gene>
    <name evidence="1" type="ORF">FKW44_005572</name>
</gene>
<evidence type="ECO:0000313" key="1">
    <source>
        <dbReference type="EMBL" id="QQP53193.1"/>
    </source>
</evidence>